<dbReference type="RefSeq" id="WP_344913092.1">
    <property type="nucleotide sequence ID" value="NZ_BAABDL010000119.1"/>
</dbReference>
<dbReference type="InterPro" id="IPR041542">
    <property type="entry name" value="GH43_C2"/>
</dbReference>
<comment type="similarity">
    <text evidence="1 4">Belongs to the glycosyl hydrolase 43 family.</text>
</comment>
<evidence type="ECO:0000256" key="4">
    <source>
        <dbReference type="RuleBase" id="RU361187"/>
    </source>
</evidence>
<dbReference type="CDD" id="cd09001">
    <property type="entry name" value="GH43_FsAxh1-like"/>
    <property type="match status" value="1"/>
</dbReference>
<dbReference type="SUPFAM" id="SSF75005">
    <property type="entry name" value="Arabinanase/levansucrase/invertase"/>
    <property type="match status" value="1"/>
</dbReference>
<feature type="domain" description="Beta-xylosidase C-terminal Concanavalin A-like" evidence="5">
    <location>
        <begin position="318"/>
        <end position="512"/>
    </location>
</feature>
<dbReference type="Gene3D" id="2.115.10.20">
    <property type="entry name" value="Glycosyl hydrolase domain, family 43"/>
    <property type="match status" value="1"/>
</dbReference>
<dbReference type="Gene3D" id="2.60.120.200">
    <property type="match status" value="1"/>
</dbReference>
<comment type="caution">
    <text evidence="6">The sequence shown here is derived from an EMBL/GenBank/DDBJ whole genome shotgun (WGS) entry which is preliminary data.</text>
</comment>
<organism evidence="6 7">
    <name type="scientific">Amphibacillus indicireducens</name>
    <dbReference type="NCBI Taxonomy" id="1076330"/>
    <lineage>
        <taxon>Bacteria</taxon>
        <taxon>Bacillati</taxon>
        <taxon>Bacillota</taxon>
        <taxon>Bacilli</taxon>
        <taxon>Bacillales</taxon>
        <taxon>Bacillaceae</taxon>
        <taxon>Amphibacillus</taxon>
    </lineage>
</organism>
<reference evidence="7" key="1">
    <citation type="journal article" date="2019" name="Int. J. Syst. Evol. Microbiol.">
        <title>The Global Catalogue of Microorganisms (GCM) 10K type strain sequencing project: providing services to taxonomists for standard genome sequencing and annotation.</title>
        <authorList>
            <consortium name="The Broad Institute Genomics Platform"/>
            <consortium name="The Broad Institute Genome Sequencing Center for Infectious Disease"/>
            <person name="Wu L."/>
            <person name="Ma J."/>
        </authorList>
    </citation>
    <scope>NUCLEOTIDE SEQUENCE [LARGE SCALE GENOMIC DNA]</scope>
    <source>
        <strain evidence="7">JCM 17250</strain>
    </source>
</reference>
<name>A0ABP7VXK1_9BACI</name>
<dbReference type="SUPFAM" id="SSF49899">
    <property type="entry name" value="Concanavalin A-like lectins/glucanases"/>
    <property type="match status" value="1"/>
</dbReference>
<evidence type="ECO:0000256" key="1">
    <source>
        <dbReference type="ARBA" id="ARBA00009865"/>
    </source>
</evidence>
<dbReference type="InterPro" id="IPR013320">
    <property type="entry name" value="ConA-like_dom_sf"/>
</dbReference>
<dbReference type="InterPro" id="IPR023296">
    <property type="entry name" value="Glyco_hydro_beta-prop_sf"/>
</dbReference>
<dbReference type="Pfam" id="PF04616">
    <property type="entry name" value="Glyco_hydro_43"/>
    <property type="match status" value="1"/>
</dbReference>
<dbReference type="InterPro" id="IPR051795">
    <property type="entry name" value="Glycosyl_Hydrlase_43"/>
</dbReference>
<sequence>MSLEVQVKNPIIPLDYPDPDVIRVDHTYYMVSTTMHFMPGCEILRSYDLVNWEHAAFVYHKLDSTPAQRLEDGLNIYGKGMWAATIRYHKGKFYLVFATNDTRKTYLYTAEKVEGPWEKSEIKGFYHDSSLLFDDDDRVYLVYGNRDVRLVELESDLSKPKENGINRIIVSDRDNPNLGYEGAHFYKINKKYYLFLIRSLPDRWMRVEGCFVSDSLEGEFVGGDIFIDDRNYCGQGVAQGGIVDTPDGDWYAILFQDHGAVGRIPILLPIKWKDDFPVFGIDGKVPADFTTKSMRPDYIYQPLVGSDNFRTAYVNQYGLAPKWQFNHEPVKSDYRINHEQGYFEITTNKLVNNLLQAPNTLTQRMLFPNCAAEVTINAGQLNDGDITGFSAFQGAYGFVGITKDNGKYYLIMRTKPLDNLNMQSFDENQSVEVEWERFKIAEPIVTFRIEADLWEMKDEVRFLYQKNNQFIQVGPKHKVAFKLDHFTGCRFALFNYSTQEKGGSARFSQFEYYS</sequence>
<evidence type="ECO:0000313" key="6">
    <source>
        <dbReference type="EMBL" id="GAA4076568.1"/>
    </source>
</evidence>
<proteinExistence type="inferred from homology"/>
<evidence type="ECO:0000259" key="5">
    <source>
        <dbReference type="Pfam" id="PF17851"/>
    </source>
</evidence>
<keyword evidence="7" id="KW-1185">Reference proteome</keyword>
<keyword evidence="2 4" id="KW-0378">Hydrolase</keyword>
<gene>
    <name evidence="6" type="ORF">GCM10022410_21740</name>
</gene>
<dbReference type="PANTHER" id="PTHR42812:SF15">
    <property type="entry name" value="HYDROLASE, PUTATIVE (AFU_ORTHOLOGUE AFUA_2G00930)-RELATED"/>
    <property type="match status" value="1"/>
</dbReference>
<dbReference type="PANTHER" id="PTHR42812">
    <property type="entry name" value="BETA-XYLOSIDASE"/>
    <property type="match status" value="1"/>
</dbReference>
<dbReference type="Pfam" id="PF17851">
    <property type="entry name" value="GH43_C2"/>
    <property type="match status" value="1"/>
</dbReference>
<protein>
    <submittedName>
        <fullName evidence="6">Glycoside hydrolase 43 family protein</fullName>
    </submittedName>
</protein>
<evidence type="ECO:0000256" key="2">
    <source>
        <dbReference type="ARBA" id="ARBA00022801"/>
    </source>
</evidence>
<evidence type="ECO:0000256" key="3">
    <source>
        <dbReference type="ARBA" id="ARBA00023295"/>
    </source>
</evidence>
<accession>A0ABP7VXK1</accession>
<dbReference type="InterPro" id="IPR006710">
    <property type="entry name" value="Glyco_hydro_43"/>
</dbReference>
<dbReference type="EMBL" id="BAABDL010000119">
    <property type="protein sequence ID" value="GAA4076568.1"/>
    <property type="molecule type" value="Genomic_DNA"/>
</dbReference>
<dbReference type="Proteomes" id="UP001501734">
    <property type="component" value="Unassembled WGS sequence"/>
</dbReference>
<evidence type="ECO:0000313" key="7">
    <source>
        <dbReference type="Proteomes" id="UP001501734"/>
    </source>
</evidence>
<dbReference type="GO" id="GO:0016787">
    <property type="term" value="F:hydrolase activity"/>
    <property type="evidence" value="ECO:0007669"/>
    <property type="project" value="UniProtKB-KW"/>
</dbReference>
<keyword evidence="3 4" id="KW-0326">Glycosidase</keyword>